<keyword evidence="3" id="KW-1185">Reference proteome</keyword>
<keyword evidence="1" id="KW-0812">Transmembrane</keyword>
<accession>A0ABT9NLQ0</accession>
<keyword evidence="1" id="KW-1133">Transmembrane helix</keyword>
<feature type="transmembrane region" description="Helical" evidence="1">
    <location>
        <begin position="55"/>
        <end position="76"/>
    </location>
</feature>
<reference evidence="2 3" key="1">
    <citation type="submission" date="2023-07" db="EMBL/GenBank/DDBJ databases">
        <title>Sequencing the genomes of 1000 actinobacteria strains.</title>
        <authorList>
            <person name="Klenk H.-P."/>
        </authorList>
    </citation>
    <scope>NUCLEOTIDE SEQUENCE [LARGE SCALE GENOMIC DNA]</scope>
    <source>
        <strain evidence="2 3">GD13</strain>
    </source>
</reference>
<dbReference type="EMBL" id="JAUSQM010000001">
    <property type="protein sequence ID" value="MDP9821349.1"/>
    <property type="molecule type" value="Genomic_DNA"/>
</dbReference>
<keyword evidence="1" id="KW-0472">Membrane</keyword>
<proteinExistence type="predicted"/>
<feature type="transmembrane region" description="Helical" evidence="1">
    <location>
        <begin position="118"/>
        <end position="135"/>
    </location>
</feature>
<sequence length="180" mass="18650">MTPLQQIALGLVVIVLTAPVGEIDLLLDPVGWLLVLGGVARLRTGAPRPLPRSGLVTLAAVVAALASVVLAVPVMVRDASPAQLAPLVVWQPLFCAALSASLGGLAPAASPWSRRLRWLAYAFCVVAALPLVVLADVEEAYGAVAFAGAVAMLVLIVVLFVLHRAPWVHRAPATPTASRP</sequence>
<feature type="transmembrane region" description="Helical" evidence="1">
    <location>
        <begin position="88"/>
        <end position="106"/>
    </location>
</feature>
<protein>
    <submittedName>
        <fullName evidence="2">Peptidoglycan/LPS O-acetylase OafA/YrhL</fullName>
    </submittedName>
</protein>
<evidence type="ECO:0000256" key="1">
    <source>
        <dbReference type="SAM" id="Phobius"/>
    </source>
</evidence>
<dbReference type="RefSeq" id="WP_068121055.1">
    <property type="nucleotide sequence ID" value="NZ_CCXJ01000334.1"/>
</dbReference>
<gene>
    <name evidence="2" type="ORF">J2S59_001158</name>
</gene>
<feature type="transmembrane region" description="Helical" evidence="1">
    <location>
        <begin position="6"/>
        <end position="35"/>
    </location>
</feature>
<comment type="caution">
    <text evidence="2">The sequence shown here is derived from an EMBL/GenBank/DDBJ whole genome shotgun (WGS) entry which is preliminary data.</text>
</comment>
<feature type="transmembrane region" description="Helical" evidence="1">
    <location>
        <begin position="141"/>
        <end position="162"/>
    </location>
</feature>
<name>A0ABT9NLQ0_9ACTN</name>
<evidence type="ECO:0000313" key="3">
    <source>
        <dbReference type="Proteomes" id="UP001240447"/>
    </source>
</evidence>
<dbReference type="Proteomes" id="UP001240447">
    <property type="component" value="Unassembled WGS sequence"/>
</dbReference>
<evidence type="ECO:0000313" key="2">
    <source>
        <dbReference type="EMBL" id="MDP9821349.1"/>
    </source>
</evidence>
<organism evidence="2 3">
    <name type="scientific">Nocardioides massiliensis</name>
    <dbReference type="NCBI Taxonomy" id="1325935"/>
    <lineage>
        <taxon>Bacteria</taxon>
        <taxon>Bacillati</taxon>
        <taxon>Actinomycetota</taxon>
        <taxon>Actinomycetes</taxon>
        <taxon>Propionibacteriales</taxon>
        <taxon>Nocardioidaceae</taxon>
        <taxon>Nocardioides</taxon>
    </lineage>
</organism>